<dbReference type="Proteomes" id="UP001596378">
    <property type="component" value="Unassembled WGS sequence"/>
</dbReference>
<dbReference type="PIRSF" id="PIRSF000337">
    <property type="entry name" value="NTA_MOA"/>
    <property type="match status" value="1"/>
</dbReference>
<keyword evidence="1" id="KW-0285">Flavoprotein</keyword>
<feature type="domain" description="Luciferase-like" evidence="6">
    <location>
        <begin position="17"/>
        <end position="379"/>
    </location>
</feature>
<keyword evidence="4 7" id="KW-0503">Monooxygenase</keyword>
<protein>
    <submittedName>
        <fullName evidence="7">NtaA/DmoA family FMN-dependent monooxygenase</fullName>
        <ecNumber evidence="7">1.14.-.-</ecNumber>
    </submittedName>
</protein>
<name>A0ABW2F8T3_9BACL</name>
<keyword evidence="8" id="KW-1185">Reference proteome</keyword>
<dbReference type="NCBIfam" id="TIGR03860">
    <property type="entry name" value="FMN_nitrolo"/>
    <property type="match status" value="1"/>
</dbReference>
<evidence type="ECO:0000256" key="2">
    <source>
        <dbReference type="ARBA" id="ARBA00022643"/>
    </source>
</evidence>
<evidence type="ECO:0000313" key="8">
    <source>
        <dbReference type="Proteomes" id="UP001596378"/>
    </source>
</evidence>
<dbReference type="Gene3D" id="3.20.20.30">
    <property type="entry name" value="Luciferase-like domain"/>
    <property type="match status" value="1"/>
</dbReference>
<evidence type="ECO:0000256" key="3">
    <source>
        <dbReference type="ARBA" id="ARBA00023002"/>
    </source>
</evidence>
<dbReference type="InterPro" id="IPR011251">
    <property type="entry name" value="Luciferase-like_dom"/>
</dbReference>
<gene>
    <name evidence="7" type="ORF">ACFQMJ_06790</name>
</gene>
<sequence length="435" mass="49107">MATTLIAPRAASGGWRHPGAEAYPNAPISYYAELARKAEEGKLDYLFQPDQYRVSATTDHEFQHMVNVWPEPVTLLTAMAALTERIGLAATISTTYNEPYHIARMMATLDQLSGGRASWNIVQSVGELEAPNFKNDHRPKQEEREAHSVAFVDIVKGLWDSWEDEAIIADKESGIFADPRKVHAIGHESRWFSVKGPLNIARPPQGHPVLIQAGQSDSFKERAAQTADVVFTMLNDLTQARQFYQDVKQRLSQYGRTSEELLIMPGLHLHVGTTMEEAREKQRYLTELERMDIRLDRISHLLGIEVAEPMLDGPLPLAQEGSATAKYKRNKELADREGWTTVRQLYQHLEKSFGHLTLVGTPVQIADRLEEWLANEGADGFTYIPNILPSGLDDLVDLVIPELQNRGLFREGYEHTTLRGHLGLPRPRNRYEKAD</sequence>
<dbReference type="GO" id="GO:0004497">
    <property type="term" value="F:monooxygenase activity"/>
    <property type="evidence" value="ECO:0007669"/>
    <property type="project" value="UniProtKB-KW"/>
</dbReference>
<organism evidence="7 8">
    <name type="scientific">Cohnella cellulosilytica</name>
    <dbReference type="NCBI Taxonomy" id="986710"/>
    <lineage>
        <taxon>Bacteria</taxon>
        <taxon>Bacillati</taxon>
        <taxon>Bacillota</taxon>
        <taxon>Bacilli</taxon>
        <taxon>Bacillales</taxon>
        <taxon>Paenibacillaceae</taxon>
        <taxon>Cohnella</taxon>
    </lineage>
</organism>
<dbReference type="CDD" id="cd01095">
    <property type="entry name" value="Nitrilotriacetate_monoxgenase"/>
    <property type="match status" value="1"/>
</dbReference>
<proteinExistence type="inferred from homology"/>
<keyword evidence="2" id="KW-0288">FMN</keyword>
<evidence type="ECO:0000259" key="6">
    <source>
        <dbReference type="Pfam" id="PF00296"/>
    </source>
</evidence>
<dbReference type="EMBL" id="JBHTAI010000003">
    <property type="protein sequence ID" value="MFC7148243.1"/>
    <property type="molecule type" value="Genomic_DNA"/>
</dbReference>
<comment type="caution">
    <text evidence="7">The sequence shown here is derived from an EMBL/GenBank/DDBJ whole genome shotgun (WGS) entry which is preliminary data.</text>
</comment>
<evidence type="ECO:0000256" key="1">
    <source>
        <dbReference type="ARBA" id="ARBA00022630"/>
    </source>
</evidence>
<evidence type="ECO:0000256" key="4">
    <source>
        <dbReference type="ARBA" id="ARBA00023033"/>
    </source>
</evidence>
<comment type="similarity">
    <text evidence="5">Belongs to the NtaA/SnaA/DszA monooxygenase family.</text>
</comment>
<dbReference type="PANTHER" id="PTHR30011:SF16">
    <property type="entry name" value="C2H2 FINGER DOMAIN TRANSCRIPTION FACTOR (EUROFUNG)-RELATED"/>
    <property type="match status" value="1"/>
</dbReference>
<evidence type="ECO:0000256" key="5">
    <source>
        <dbReference type="ARBA" id="ARBA00033748"/>
    </source>
</evidence>
<dbReference type="PANTHER" id="PTHR30011">
    <property type="entry name" value="ALKANESULFONATE MONOOXYGENASE-RELATED"/>
    <property type="match status" value="1"/>
</dbReference>
<dbReference type="InterPro" id="IPR051260">
    <property type="entry name" value="Diverse_substr_monoxygenases"/>
</dbReference>
<dbReference type="InterPro" id="IPR016215">
    <property type="entry name" value="NTA_MOA"/>
</dbReference>
<accession>A0ABW2F8T3</accession>
<evidence type="ECO:0000313" key="7">
    <source>
        <dbReference type="EMBL" id="MFC7148243.1"/>
    </source>
</evidence>
<keyword evidence="3 7" id="KW-0560">Oxidoreductase</keyword>
<dbReference type="Pfam" id="PF00296">
    <property type="entry name" value="Bac_luciferase"/>
    <property type="match status" value="1"/>
</dbReference>
<reference evidence="8" key="1">
    <citation type="journal article" date="2019" name="Int. J. Syst. Evol. Microbiol.">
        <title>The Global Catalogue of Microorganisms (GCM) 10K type strain sequencing project: providing services to taxonomists for standard genome sequencing and annotation.</title>
        <authorList>
            <consortium name="The Broad Institute Genomics Platform"/>
            <consortium name="The Broad Institute Genome Sequencing Center for Infectious Disease"/>
            <person name="Wu L."/>
            <person name="Ma J."/>
        </authorList>
    </citation>
    <scope>NUCLEOTIDE SEQUENCE [LARGE SCALE GENOMIC DNA]</scope>
    <source>
        <strain evidence="8">KCTC 12907</strain>
    </source>
</reference>
<dbReference type="SUPFAM" id="SSF51679">
    <property type="entry name" value="Bacterial luciferase-like"/>
    <property type="match status" value="1"/>
</dbReference>
<dbReference type="InterPro" id="IPR036661">
    <property type="entry name" value="Luciferase-like_sf"/>
</dbReference>
<dbReference type="EC" id="1.14.-.-" evidence="7"/>